<reference evidence="11 12" key="1">
    <citation type="submission" date="2020-03" db="EMBL/GenBank/DDBJ databases">
        <title>Genomic Encyclopedia of Type Strains, Phase IV (KMG-IV): sequencing the most valuable type-strain genomes for metagenomic binning, comparative biology and taxonomic classification.</title>
        <authorList>
            <person name="Goeker M."/>
        </authorList>
    </citation>
    <scope>NUCLEOTIDE SEQUENCE [LARGE SCALE GENOMIC DNA]</scope>
    <source>
        <strain evidence="11 12">DSM 19867</strain>
    </source>
</reference>
<keyword evidence="11" id="KW-0670">Pyruvate</keyword>
<dbReference type="InterPro" id="IPR015813">
    <property type="entry name" value="Pyrv/PenolPyrv_kinase-like_dom"/>
</dbReference>
<dbReference type="GO" id="GO:0006107">
    <property type="term" value="P:oxaloacetate metabolic process"/>
    <property type="evidence" value="ECO:0007669"/>
    <property type="project" value="UniProtKB-UniRule"/>
</dbReference>
<evidence type="ECO:0000256" key="8">
    <source>
        <dbReference type="ARBA" id="ARBA00048995"/>
    </source>
</evidence>
<keyword evidence="7 9" id="KW-0120">Carbon dioxide fixation</keyword>
<comment type="similarity">
    <text evidence="2 9">Belongs to the PEPCase type 1 family.</text>
</comment>
<dbReference type="HAMAP" id="MF_00595">
    <property type="entry name" value="PEPcase_type1"/>
    <property type="match status" value="1"/>
</dbReference>
<keyword evidence="5 9" id="KW-0460">Magnesium</keyword>
<dbReference type="Gene3D" id="1.20.1440.90">
    <property type="entry name" value="Phosphoenolpyruvate/pyruvate domain"/>
    <property type="match status" value="1"/>
</dbReference>
<dbReference type="GO" id="GO:0008964">
    <property type="term" value="F:phosphoenolpyruvate carboxylase activity"/>
    <property type="evidence" value="ECO:0007669"/>
    <property type="project" value="UniProtKB-UniRule"/>
</dbReference>
<dbReference type="NCBIfam" id="NF000584">
    <property type="entry name" value="PRK00009.1"/>
    <property type="match status" value="1"/>
</dbReference>
<dbReference type="Pfam" id="PF00311">
    <property type="entry name" value="PEPcase"/>
    <property type="match status" value="1"/>
</dbReference>
<evidence type="ECO:0000313" key="12">
    <source>
        <dbReference type="Proteomes" id="UP000570514"/>
    </source>
</evidence>
<comment type="subunit">
    <text evidence="9">Homotetramer.</text>
</comment>
<keyword evidence="6 9" id="KW-0456">Lyase</keyword>
<dbReference type="PANTHER" id="PTHR30523:SF6">
    <property type="entry name" value="PHOSPHOENOLPYRUVATE CARBOXYLASE"/>
    <property type="match status" value="1"/>
</dbReference>
<keyword evidence="12" id="KW-1185">Reference proteome</keyword>
<evidence type="ECO:0000256" key="1">
    <source>
        <dbReference type="ARBA" id="ARBA00003670"/>
    </source>
</evidence>
<evidence type="ECO:0000256" key="7">
    <source>
        <dbReference type="ARBA" id="ARBA00023300"/>
    </source>
</evidence>
<dbReference type="AlphaFoldDB" id="A0A846MZT6"/>
<evidence type="ECO:0000256" key="4">
    <source>
        <dbReference type="ARBA" id="ARBA00022419"/>
    </source>
</evidence>
<sequence>MTTSLQLDSRETIRLLGRILGQVIKEQYGQGTVELSRGQADLDLVEHIRRQSVGEHRTGVKEVPLDKRLSELTPREVQLLIRAFTIFSQLANIADDHWAHSEKGPGPLQQLEHHARVSARQVSAYFSQALLSPVITAHPTEVRRKSILDRETDIAQLLDRLDSANLHEGEDVEIEQGLKREIRTLWQTRMFRAVRIHVTDEIENAISIFARTFLSELPMVKRRLAKLYGLNGSVLPYLKPGSWVGGDRDGNPFVTAQTLEYAVRRQCETVLDYYLNEINTLGSELSVSDEFVGTSAALNALAAGPDHVSRHQMDEPYRRALITCYSRLSATRKVLTGSAPARLPRWEAEPYATPEEFSADLTVIMDSLKENGDADLADGRLLTLREAVGSFGFHLATMDMRQSSDVHERVVSDLLRVAGVTPAYSELSENERIQLLLNELQNPRLLRSPYREYADITRSELDICDKAAELRRRFGDGAITNYVISHTESISDFLECAVVMKEAGLFVPGETPRAALRIVPLFETIRDLRAADDIMRGWLDMPFVQRLLEGQGSIQEAMIGYSDSNKDGGYLTSNWEIRTSIARLTYLASVRGIRMRFFHGRGGAVGRGGGSSFDAIRALPCGASSSGIRITEQGEVVSSKYGNPDIGKKSLETIIVAALLSELNHETDAADGEAAILLSNMSEEAFKAYRALVYETPGFDQYFRQSTPLPEISDLKIGSRPASRTQSARIEDLRAIPWVFSWSQARIMLPGWYGFGTAVRETGIDHLRPLYKNSPFFRTTVSNMEMVLAKSSLTIARRYSELVEDKVMARGIFARIEEEWRRTVEAILQLTEQSALLERSPKLRNSIRLRLPYIDALNHLQVDLLRRRRAGDDSEGTSRAIHMSINGVSAGLRNSG</sequence>
<evidence type="ECO:0000256" key="2">
    <source>
        <dbReference type="ARBA" id="ARBA00008346"/>
    </source>
</evidence>
<accession>A0A846MZT6</accession>
<feature type="active site" evidence="9 10">
    <location>
        <position position="138"/>
    </location>
</feature>
<comment type="cofactor">
    <cofactor evidence="9">
        <name>Mg(2+)</name>
        <dbReference type="ChEBI" id="CHEBI:18420"/>
    </cofactor>
</comment>
<evidence type="ECO:0000256" key="5">
    <source>
        <dbReference type="ARBA" id="ARBA00022842"/>
    </source>
</evidence>
<dbReference type="PROSITE" id="PS00781">
    <property type="entry name" value="PEPCASE_1"/>
    <property type="match status" value="1"/>
</dbReference>
<comment type="catalytic activity">
    <reaction evidence="8 9">
        <text>oxaloacetate + phosphate = phosphoenolpyruvate + hydrogencarbonate</text>
        <dbReference type="Rhea" id="RHEA:28370"/>
        <dbReference type="ChEBI" id="CHEBI:16452"/>
        <dbReference type="ChEBI" id="CHEBI:17544"/>
        <dbReference type="ChEBI" id="CHEBI:43474"/>
        <dbReference type="ChEBI" id="CHEBI:58702"/>
        <dbReference type="EC" id="4.1.1.31"/>
    </reaction>
</comment>
<dbReference type="GO" id="GO:0005829">
    <property type="term" value="C:cytosol"/>
    <property type="evidence" value="ECO:0007669"/>
    <property type="project" value="TreeGrafter"/>
</dbReference>
<dbReference type="InterPro" id="IPR021135">
    <property type="entry name" value="PEP_COase"/>
</dbReference>
<comment type="function">
    <text evidence="1 9">Forms oxaloacetate, a four-carbon dicarboxylic acid source for the tricarboxylic acid cycle.</text>
</comment>
<dbReference type="PRINTS" id="PR00150">
    <property type="entry name" value="PEPCARBXLASE"/>
</dbReference>
<proteinExistence type="inferred from homology"/>
<dbReference type="EC" id="4.1.1.31" evidence="3 9"/>
<dbReference type="EMBL" id="JAASRM010000001">
    <property type="protein sequence ID" value="NIK88470.1"/>
    <property type="molecule type" value="Genomic_DNA"/>
</dbReference>
<feature type="active site" evidence="9">
    <location>
        <position position="566"/>
    </location>
</feature>
<dbReference type="GO" id="GO:0006099">
    <property type="term" value="P:tricarboxylic acid cycle"/>
    <property type="evidence" value="ECO:0007669"/>
    <property type="project" value="InterPro"/>
</dbReference>
<evidence type="ECO:0000256" key="3">
    <source>
        <dbReference type="ARBA" id="ARBA00012305"/>
    </source>
</evidence>
<organism evidence="11 12">
    <name type="scientific">Rhizomicrobium palustre</name>
    <dbReference type="NCBI Taxonomy" id="189966"/>
    <lineage>
        <taxon>Bacteria</taxon>
        <taxon>Pseudomonadati</taxon>
        <taxon>Pseudomonadota</taxon>
        <taxon>Alphaproteobacteria</taxon>
        <taxon>Micropepsales</taxon>
        <taxon>Micropepsaceae</taxon>
        <taxon>Rhizomicrobium</taxon>
    </lineage>
</organism>
<dbReference type="GO" id="GO:0000287">
    <property type="term" value="F:magnesium ion binding"/>
    <property type="evidence" value="ECO:0007669"/>
    <property type="project" value="UniProtKB-UniRule"/>
</dbReference>
<gene>
    <name evidence="9" type="primary">ppc</name>
    <name evidence="11" type="ORF">FHS83_001788</name>
</gene>
<protein>
    <recommendedName>
        <fullName evidence="4 9">Phosphoenolpyruvate carboxylase</fullName>
        <shortName evidence="9">PEPC</shortName>
        <shortName evidence="9">PEPCase</shortName>
        <ecNumber evidence="3 9">4.1.1.31</ecNumber>
    </recommendedName>
</protein>
<evidence type="ECO:0000256" key="10">
    <source>
        <dbReference type="PROSITE-ProRule" id="PRU10111"/>
    </source>
</evidence>
<evidence type="ECO:0000256" key="9">
    <source>
        <dbReference type="HAMAP-Rule" id="MF_00595"/>
    </source>
</evidence>
<dbReference type="PANTHER" id="PTHR30523">
    <property type="entry name" value="PHOSPHOENOLPYRUVATE CARBOXYLASE"/>
    <property type="match status" value="1"/>
</dbReference>
<dbReference type="SUPFAM" id="SSF51621">
    <property type="entry name" value="Phosphoenolpyruvate/pyruvate domain"/>
    <property type="match status" value="1"/>
</dbReference>
<dbReference type="GO" id="GO:0015977">
    <property type="term" value="P:carbon fixation"/>
    <property type="evidence" value="ECO:0007669"/>
    <property type="project" value="UniProtKB-UniRule"/>
</dbReference>
<evidence type="ECO:0000313" key="11">
    <source>
        <dbReference type="EMBL" id="NIK88470.1"/>
    </source>
</evidence>
<comment type="caution">
    <text evidence="11">The sequence shown here is derived from an EMBL/GenBank/DDBJ whole genome shotgun (WGS) entry which is preliminary data.</text>
</comment>
<dbReference type="Proteomes" id="UP000570514">
    <property type="component" value="Unassembled WGS sequence"/>
</dbReference>
<dbReference type="InterPro" id="IPR022805">
    <property type="entry name" value="PEP_COase_bac/pln-type"/>
</dbReference>
<dbReference type="RefSeq" id="WP_167082645.1">
    <property type="nucleotide sequence ID" value="NZ_BAAADC010000001.1"/>
</dbReference>
<name>A0A846MZT6_9PROT</name>
<dbReference type="InterPro" id="IPR018129">
    <property type="entry name" value="PEP_COase_Lys_AS"/>
</dbReference>
<evidence type="ECO:0000256" key="6">
    <source>
        <dbReference type="ARBA" id="ARBA00023239"/>
    </source>
</evidence>